<organism evidence="1 2">
    <name type="scientific">Marinicrinis sediminis</name>
    <dbReference type="NCBI Taxonomy" id="1652465"/>
    <lineage>
        <taxon>Bacteria</taxon>
        <taxon>Bacillati</taxon>
        <taxon>Bacillota</taxon>
        <taxon>Bacilli</taxon>
        <taxon>Bacillales</taxon>
        <taxon>Paenibacillaceae</taxon>
    </lineage>
</organism>
<comment type="caution">
    <text evidence="1">The sequence shown here is derived from an EMBL/GenBank/DDBJ whole genome shotgun (WGS) entry which is preliminary data.</text>
</comment>
<proteinExistence type="predicted"/>
<protein>
    <recommendedName>
        <fullName evidence="3">Lactococcin 972 family bacteriocin</fullName>
    </recommendedName>
</protein>
<dbReference type="EMBL" id="JBHUMM010000014">
    <property type="protein sequence ID" value="MFD2671773.1"/>
    <property type="molecule type" value="Genomic_DNA"/>
</dbReference>
<gene>
    <name evidence="1" type="ORF">ACFSUC_09155</name>
</gene>
<dbReference type="Proteomes" id="UP001597497">
    <property type="component" value="Unassembled WGS sequence"/>
</dbReference>
<reference evidence="2" key="1">
    <citation type="journal article" date="2019" name="Int. J. Syst. Evol. Microbiol.">
        <title>The Global Catalogue of Microorganisms (GCM) 10K type strain sequencing project: providing services to taxonomists for standard genome sequencing and annotation.</title>
        <authorList>
            <consortium name="The Broad Institute Genomics Platform"/>
            <consortium name="The Broad Institute Genome Sequencing Center for Infectious Disease"/>
            <person name="Wu L."/>
            <person name="Ma J."/>
        </authorList>
    </citation>
    <scope>NUCLEOTIDE SEQUENCE [LARGE SCALE GENOMIC DNA]</scope>
    <source>
        <strain evidence="2">KCTC 33676</strain>
    </source>
</reference>
<evidence type="ECO:0008006" key="3">
    <source>
        <dbReference type="Google" id="ProtNLM"/>
    </source>
</evidence>
<evidence type="ECO:0000313" key="1">
    <source>
        <dbReference type="EMBL" id="MFD2671773.1"/>
    </source>
</evidence>
<keyword evidence="2" id="KW-1185">Reference proteome</keyword>
<sequence>MRRTVFAMFLSMVIFGIVSASVMGGEGKITGSSGISGGWSEEMGYYTNESVDGIVTMASNSPDNHKATKKYREAGSNLETNLIGETWWSDEYHYTRARFEYVWPLSGNFADTGRIWGWDYTRAETEYVIADFSVAHTYWGN</sequence>
<name>A0ABW5RA30_9BACL</name>
<accession>A0ABW5RA30</accession>
<evidence type="ECO:0000313" key="2">
    <source>
        <dbReference type="Proteomes" id="UP001597497"/>
    </source>
</evidence>